<comment type="caution">
    <text evidence="1">The sequence shown here is derived from an EMBL/GenBank/DDBJ whole genome shotgun (WGS) entry which is preliminary data.</text>
</comment>
<dbReference type="EMBL" id="CAJOBD010048146">
    <property type="protein sequence ID" value="CAF4342926.1"/>
    <property type="molecule type" value="Genomic_DNA"/>
</dbReference>
<gene>
    <name evidence="1" type="ORF">JBS370_LOCUS41687</name>
</gene>
<organism evidence="1 2">
    <name type="scientific">Rotaria sordida</name>
    <dbReference type="NCBI Taxonomy" id="392033"/>
    <lineage>
        <taxon>Eukaryota</taxon>
        <taxon>Metazoa</taxon>
        <taxon>Spiralia</taxon>
        <taxon>Gnathifera</taxon>
        <taxon>Rotifera</taxon>
        <taxon>Eurotatoria</taxon>
        <taxon>Bdelloidea</taxon>
        <taxon>Philodinida</taxon>
        <taxon>Philodinidae</taxon>
        <taxon>Rotaria</taxon>
    </lineage>
</organism>
<evidence type="ECO:0000313" key="2">
    <source>
        <dbReference type="Proteomes" id="UP000663836"/>
    </source>
</evidence>
<sequence>ASANCPLIDPTNRKIPNVTIQLREHVCRKLNEVLVENIEKHFTNDETQRITQ</sequence>
<dbReference type="Gene3D" id="6.10.250.2460">
    <property type="match status" value="1"/>
</dbReference>
<accession>A0A820KKK3</accession>
<feature type="non-terminal residue" evidence="1">
    <location>
        <position position="1"/>
    </location>
</feature>
<evidence type="ECO:0000313" key="1">
    <source>
        <dbReference type="EMBL" id="CAF4342926.1"/>
    </source>
</evidence>
<name>A0A820KKK3_9BILA</name>
<protein>
    <submittedName>
        <fullName evidence="1">Uncharacterized protein</fullName>
    </submittedName>
</protein>
<reference evidence="1" key="1">
    <citation type="submission" date="2021-02" db="EMBL/GenBank/DDBJ databases">
        <authorList>
            <person name="Nowell W R."/>
        </authorList>
    </citation>
    <scope>NUCLEOTIDE SEQUENCE</scope>
</reference>
<proteinExistence type="predicted"/>
<dbReference type="Proteomes" id="UP000663836">
    <property type="component" value="Unassembled WGS sequence"/>
</dbReference>
<dbReference type="AlphaFoldDB" id="A0A820KKK3"/>